<evidence type="ECO:0000313" key="8">
    <source>
        <dbReference type="EMBL" id="PLS26897.1"/>
    </source>
</evidence>
<dbReference type="Pfam" id="PF04011">
    <property type="entry name" value="LemA"/>
    <property type="match status" value="1"/>
</dbReference>
<evidence type="ECO:0000256" key="7">
    <source>
        <dbReference type="SAM" id="Phobius"/>
    </source>
</evidence>
<protein>
    <submittedName>
        <fullName evidence="8">LemA protein</fullName>
    </submittedName>
</protein>
<accession>A0A2N5IY58</accession>
<evidence type="ECO:0000256" key="5">
    <source>
        <dbReference type="ARBA" id="ARBA00023136"/>
    </source>
</evidence>
<proteinExistence type="inferred from homology"/>
<evidence type="ECO:0000256" key="2">
    <source>
        <dbReference type="ARBA" id="ARBA00008854"/>
    </source>
</evidence>
<reference evidence="8 9" key="1">
    <citation type="submission" date="2017-07" db="EMBL/GenBank/DDBJ databases">
        <title>Bifidobacterium novel species.</title>
        <authorList>
            <person name="Lugli G.A."/>
            <person name="Milani C."/>
            <person name="Duranti S."/>
            <person name="Mangifesta M."/>
        </authorList>
    </citation>
    <scope>NUCLEOTIDE SEQUENCE [LARGE SCALE GENOMIC DNA]</scope>
    <source>
        <strain evidence="9">Goo31D</strain>
    </source>
</reference>
<dbReference type="SUPFAM" id="SSF140478">
    <property type="entry name" value="LemA-like"/>
    <property type="match status" value="1"/>
</dbReference>
<organism evidence="8 9">
    <name type="scientific">Bifidobacterium anseris</name>
    <dbReference type="NCBI Taxonomy" id="2020963"/>
    <lineage>
        <taxon>Bacteria</taxon>
        <taxon>Bacillati</taxon>
        <taxon>Actinomycetota</taxon>
        <taxon>Actinomycetes</taxon>
        <taxon>Bifidobacteriales</taxon>
        <taxon>Bifidobacteriaceae</taxon>
        <taxon>Bifidobacterium</taxon>
    </lineage>
</organism>
<comment type="subcellular location">
    <subcellularLocation>
        <location evidence="1">Membrane</location>
        <topology evidence="1">Single-pass membrane protein</topology>
    </subcellularLocation>
</comment>
<feature type="compositionally biased region" description="Gly residues" evidence="6">
    <location>
        <begin position="244"/>
        <end position="257"/>
    </location>
</feature>
<evidence type="ECO:0000313" key="9">
    <source>
        <dbReference type="Proteomes" id="UP000234935"/>
    </source>
</evidence>
<dbReference type="GO" id="GO:0016020">
    <property type="term" value="C:membrane"/>
    <property type="evidence" value="ECO:0007669"/>
    <property type="project" value="UniProtKB-SubCell"/>
</dbReference>
<keyword evidence="4 7" id="KW-1133">Transmembrane helix</keyword>
<feature type="region of interest" description="Disordered" evidence="6">
    <location>
        <begin position="198"/>
        <end position="257"/>
    </location>
</feature>
<name>A0A2N5IY58_9BIFI</name>
<keyword evidence="9" id="KW-1185">Reference proteome</keyword>
<dbReference type="PANTHER" id="PTHR34478:SF1">
    <property type="entry name" value="PROTEIN LEMA"/>
    <property type="match status" value="1"/>
</dbReference>
<comment type="similarity">
    <text evidence="2">Belongs to the LemA family.</text>
</comment>
<evidence type="ECO:0000256" key="4">
    <source>
        <dbReference type="ARBA" id="ARBA00022989"/>
    </source>
</evidence>
<evidence type="ECO:0000256" key="6">
    <source>
        <dbReference type="SAM" id="MobiDB-lite"/>
    </source>
</evidence>
<dbReference type="EMBL" id="NMYC01000005">
    <property type="protein sequence ID" value="PLS26897.1"/>
    <property type="molecule type" value="Genomic_DNA"/>
</dbReference>
<keyword evidence="5 7" id="KW-0472">Membrane</keyword>
<evidence type="ECO:0000256" key="1">
    <source>
        <dbReference type="ARBA" id="ARBA00004167"/>
    </source>
</evidence>
<sequence length="257" mass="28040">MNGPIIALIVILAIILVLVIWFITTYNSLVQLRNRVTNGWAQVDVLLKKRADLIPNIVETVKGYAGHENTVLTQVTQARANAVSAASQPNMPLANRMAAENQLSRAMFNLRAVVEAYPDLKANVNFMNLQEQLAQIEEQIAYGRQFYNDVVLKYNNKIQTIPSNIVAGIGHFVVAAYFNVDDVDRQAPQVSFAQPAMQQQTPGMPVQQAGMPQQAPGMPVQQQGMPAQPPANGGYPQYPSADGGMQGGGMQGGYPQY</sequence>
<dbReference type="Gene3D" id="1.20.1440.20">
    <property type="entry name" value="LemA-like domain"/>
    <property type="match status" value="1"/>
</dbReference>
<evidence type="ECO:0000256" key="3">
    <source>
        <dbReference type="ARBA" id="ARBA00022692"/>
    </source>
</evidence>
<feature type="transmembrane region" description="Helical" evidence="7">
    <location>
        <begin position="6"/>
        <end position="26"/>
    </location>
</feature>
<comment type="caution">
    <text evidence="8">The sequence shown here is derived from an EMBL/GenBank/DDBJ whole genome shotgun (WGS) entry which is preliminary data.</text>
</comment>
<dbReference type="PANTHER" id="PTHR34478">
    <property type="entry name" value="PROTEIN LEMA"/>
    <property type="match status" value="1"/>
</dbReference>
<dbReference type="InterPro" id="IPR007156">
    <property type="entry name" value="MamQ_LemA"/>
</dbReference>
<dbReference type="AlphaFoldDB" id="A0A2N5IY58"/>
<gene>
    <name evidence="8" type="ORF">CGZ88_1382</name>
</gene>
<dbReference type="OrthoDB" id="9804152at2"/>
<keyword evidence="3 7" id="KW-0812">Transmembrane</keyword>
<dbReference type="InterPro" id="IPR023353">
    <property type="entry name" value="LemA-like_dom_sf"/>
</dbReference>
<dbReference type="Proteomes" id="UP000234935">
    <property type="component" value="Unassembled WGS sequence"/>
</dbReference>